<dbReference type="Gene3D" id="3.40.220.10">
    <property type="entry name" value="Leucine Aminopeptidase, subunit E, domain 1"/>
    <property type="match status" value="1"/>
</dbReference>
<dbReference type="PANTHER" id="PTHR12521">
    <property type="entry name" value="PROTEIN C6ORF130"/>
    <property type="match status" value="1"/>
</dbReference>
<dbReference type="SMART" id="SM00506">
    <property type="entry name" value="A1pp"/>
    <property type="match status" value="1"/>
</dbReference>
<dbReference type="InterPro" id="IPR002589">
    <property type="entry name" value="Macro_dom"/>
</dbReference>
<comment type="caution">
    <text evidence="3">The sequence shown here is derived from an EMBL/GenBank/DDBJ whole genome shotgun (WGS) entry which is preliminary data.</text>
</comment>
<proteinExistence type="predicted"/>
<evidence type="ECO:0000313" key="3">
    <source>
        <dbReference type="EMBL" id="SAL81756.1"/>
    </source>
</evidence>
<dbReference type="InterPro" id="IPR043472">
    <property type="entry name" value="Macro_dom-like"/>
</dbReference>
<name>A0A158KKV3_9BURK</name>
<evidence type="ECO:0000259" key="2">
    <source>
        <dbReference type="SMART" id="SM00506"/>
    </source>
</evidence>
<dbReference type="Pfam" id="PF01661">
    <property type="entry name" value="Macro"/>
    <property type="match status" value="1"/>
</dbReference>
<feature type="domain" description="Macro" evidence="2">
    <location>
        <begin position="2"/>
        <end position="130"/>
    </location>
</feature>
<dbReference type="AlphaFoldDB" id="A0A158KKV3"/>
<dbReference type="GO" id="GO:0140291">
    <property type="term" value="P:peptidyl-glutamate ADP-deribosylation"/>
    <property type="evidence" value="ECO:0007669"/>
    <property type="project" value="TreeGrafter"/>
</dbReference>
<sequence>MIEQVAVQDIFSSACQALVVPVNVVGTMGKGLAKAFALRYPGLEAAYWDACRRRVFSTRGLFVWEAENQKLIVCFPTKRHWRHPSRLTWIDQGLAQLARGYESDDIRSIAILMIGCGEGGLQCDDVYPLIVEWLEPLDLRVRICLSRVGG</sequence>
<keyword evidence="4" id="KW-1185">Reference proteome</keyword>
<dbReference type="RefSeq" id="WP_087659693.1">
    <property type="nucleotide sequence ID" value="NZ_FCOL02000065.1"/>
</dbReference>
<gene>
    <name evidence="3" type="ORF">AWB67_05931</name>
</gene>
<evidence type="ECO:0000256" key="1">
    <source>
        <dbReference type="ARBA" id="ARBA00035885"/>
    </source>
</evidence>
<dbReference type="InterPro" id="IPR050892">
    <property type="entry name" value="ADP-ribose_metab_enzymes"/>
</dbReference>
<comment type="catalytic activity">
    <reaction evidence="1">
        <text>an N-(ADP-alpha-D-ribosyl)-thymidine in DNA + H2O = a thymidine in DNA + ADP-D-ribose</text>
        <dbReference type="Rhea" id="RHEA:71655"/>
        <dbReference type="Rhea" id="RHEA-COMP:13556"/>
        <dbReference type="Rhea" id="RHEA-COMP:18051"/>
        <dbReference type="ChEBI" id="CHEBI:15377"/>
        <dbReference type="ChEBI" id="CHEBI:57967"/>
        <dbReference type="ChEBI" id="CHEBI:137386"/>
        <dbReference type="ChEBI" id="CHEBI:191199"/>
    </reaction>
    <physiologicalReaction direction="left-to-right" evidence="1">
        <dbReference type="Rhea" id="RHEA:71656"/>
    </physiologicalReaction>
</comment>
<protein>
    <submittedName>
        <fullName evidence="3">Macro domain protein</fullName>
    </submittedName>
</protein>
<dbReference type="Proteomes" id="UP000054925">
    <property type="component" value="Unassembled WGS sequence"/>
</dbReference>
<evidence type="ECO:0000313" key="4">
    <source>
        <dbReference type="Proteomes" id="UP000054925"/>
    </source>
</evidence>
<dbReference type="PANTHER" id="PTHR12521:SF0">
    <property type="entry name" value="ADP-RIBOSE GLYCOHYDROLASE OARD1"/>
    <property type="match status" value="1"/>
</dbReference>
<organism evidence="3 4">
    <name type="scientific">Caballeronia terrestris</name>
    <dbReference type="NCBI Taxonomy" id="1226301"/>
    <lineage>
        <taxon>Bacteria</taxon>
        <taxon>Pseudomonadati</taxon>
        <taxon>Pseudomonadota</taxon>
        <taxon>Betaproteobacteria</taxon>
        <taxon>Burkholderiales</taxon>
        <taxon>Burkholderiaceae</taxon>
        <taxon>Caballeronia</taxon>
    </lineage>
</organism>
<reference evidence="3" key="1">
    <citation type="submission" date="2016-01" db="EMBL/GenBank/DDBJ databases">
        <authorList>
            <person name="Peeters C."/>
        </authorList>
    </citation>
    <scope>NUCLEOTIDE SEQUENCE [LARGE SCALE GENOMIC DNA]</scope>
    <source>
        <strain evidence="3">LMG 22937</strain>
    </source>
</reference>
<dbReference type="OrthoDB" id="9780211at2"/>
<dbReference type="EMBL" id="FCOL02000065">
    <property type="protein sequence ID" value="SAL81756.1"/>
    <property type="molecule type" value="Genomic_DNA"/>
</dbReference>
<accession>A0A158KKV3</accession>
<dbReference type="SUPFAM" id="SSF52949">
    <property type="entry name" value="Macro domain-like"/>
    <property type="match status" value="1"/>
</dbReference>